<keyword evidence="2" id="KW-1185">Reference proteome</keyword>
<protein>
    <submittedName>
        <fullName evidence="1">Uncharacterized protein</fullName>
    </submittedName>
</protein>
<evidence type="ECO:0000313" key="2">
    <source>
        <dbReference type="Proteomes" id="UP001596500"/>
    </source>
</evidence>
<name>A0ABW2RKW1_9BACL</name>
<dbReference type="Proteomes" id="UP001596500">
    <property type="component" value="Unassembled WGS sequence"/>
</dbReference>
<sequence length="63" mass="7224">MGRVARGGCKAEDPAARFFRLVSRALVWGESVDHRSLFLLIKKALRLLTIPTTPQQHMKYKKE</sequence>
<comment type="caution">
    <text evidence="1">The sequence shown here is derived from an EMBL/GenBank/DDBJ whole genome shotgun (WGS) entry which is preliminary data.</text>
</comment>
<accession>A0ABW2RKW1</accession>
<proteinExistence type="predicted"/>
<gene>
    <name evidence="1" type="ORF">ACFQNG_11125</name>
</gene>
<organism evidence="1 2">
    <name type="scientific">Laceyella putida</name>
    <dbReference type="NCBI Taxonomy" id="110101"/>
    <lineage>
        <taxon>Bacteria</taxon>
        <taxon>Bacillati</taxon>
        <taxon>Bacillota</taxon>
        <taxon>Bacilli</taxon>
        <taxon>Bacillales</taxon>
        <taxon>Thermoactinomycetaceae</taxon>
        <taxon>Laceyella</taxon>
    </lineage>
</organism>
<dbReference type="EMBL" id="JBHTBW010000032">
    <property type="protein sequence ID" value="MFC7441664.1"/>
    <property type="molecule type" value="Genomic_DNA"/>
</dbReference>
<dbReference type="RefSeq" id="WP_379865007.1">
    <property type="nucleotide sequence ID" value="NZ_JBHTBW010000032.1"/>
</dbReference>
<evidence type="ECO:0000313" key="1">
    <source>
        <dbReference type="EMBL" id="MFC7441664.1"/>
    </source>
</evidence>
<reference evidence="2" key="1">
    <citation type="journal article" date="2019" name="Int. J. Syst. Evol. Microbiol.">
        <title>The Global Catalogue of Microorganisms (GCM) 10K type strain sequencing project: providing services to taxonomists for standard genome sequencing and annotation.</title>
        <authorList>
            <consortium name="The Broad Institute Genomics Platform"/>
            <consortium name="The Broad Institute Genome Sequencing Center for Infectious Disease"/>
            <person name="Wu L."/>
            <person name="Ma J."/>
        </authorList>
    </citation>
    <scope>NUCLEOTIDE SEQUENCE [LARGE SCALE GENOMIC DNA]</scope>
    <source>
        <strain evidence="2">CGMCC 1.12942</strain>
    </source>
</reference>